<dbReference type="Proteomes" id="UP000030645">
    <property type="component" value="Unassembled WGS sequence"/>
</dbReference>
<evidence type="ECO:0000313" key="1">
    <source>
        <dbReference type="EMBL" id="EXC32772.1"/>
    </source>
</evidence>
<sequence>MRSQQPLKNEYEEEFLKVFPSGIVYLPMEDGRSDFNEEEKRVLERYFKSYPQRCGGSRRMIVRENLKEENCKEVEPSRSRYINDW</sequence>
<dbReference type="EMBL" id="KE346312">
    <property type="protein sequence ID" value="EXC32772.1"/>
    <property type="molecule type" value="Genomic_DNA"/>
</dbReference>
<evidence type="ECO:0000313" key="2">
    <source>
        <dbReference type="Proteomes" id="UP000030645"/>
    </source>
</evidence>
<dbReference type="AlphaFoldDB" id="W9SHW0"/>
<organism evidence="1 2">
    <name type="scientific">Morus notabilis</name>
    <dbReference type="NCBI Taxonomy" id="981085"/>
    <lineage>
        <taxon>Eukaryota</taxon>
        <taxon>Viridiplantae</taxon>
        <taxon>Streptophyta</taxon>
        <taxon>Embryophyta</taxon>
        <taxon>Tracheophyta</taxon>
        <taxon>Spermatophyta</taxon>
        <taxon>Magnoliopsida</taxon>
        <taxon>eudicotyledons</taxon>
        <taxon>Gunneridae</taxon>
        <taxon>Pentapetalae</taxon>
        <taxon>rosids</taxon>
        <taxon>fabids</taxon>
        <taxon>Rosales</taxon>
        <taxon>Moraceae</taxon>
        <taxon>Moreae</taxon>
        <taxon>Morus</taxon>
    </lineage>
</organism>
<accession>W9SHW0</accession>
<gene>
    <name evidence="1" type="ORF">L484_019886</name>
</gene>
<keyword evidence="2" id="KW-1185">Reference proteome</keyword>
<protein>
    <submittedName>
        <fullName evidence="1">Uncharacterized protein</fullName>
    </submittedName>
</protein>
<reference evidence="2" key="1">
    <citation type="submission" date="2013-01" db="EMBL/GenBank/DDBJ databases">
        <title>Draft Genome Sequence of a Mulberry Tree, Morus notabilis C.K. Schneid.</title>
        <authorList>
            <person name="He N."/>
            <person name="Zhao S."/>
        </authorList>
    </citation>
    <scope>NUCLEOTIDE SEQUENCE</scope>
</reference>
<proteinExistence type="predicted"/>
<name>W9SHW0_9ROSA</name>